<proteinExistence type="predicted"/>
<evidence type="ECO:0000256" key="1">
    <source>
        <dbReference type="SAM" id="Phobius"/>
    </source>
</evidence>
<reference evidence="3" key="1">
    <citation type="submission" date="2016-11" db="EMBL/GenBank/DDBJ databases">
        <authorList>
            <person name="Varghese N."/>
            <person name="Submissions S."/>
        </authorList>
    </citation>
    <scope>NUCLEOTIDE SEQUENCE [LARGE SCALE GENOMIC DNA]</scope>
    <source>
        <strain evidence="3">DSM 22363</strain>
    </source>
</reference>
<dbReference type="EMBL" id="FSQW01000002">
    <property type="protein sequence ID" value="SIN90948.1"/>
    <property type="molecule type" value="Genomic_DNA"/>
</dbReference>
<dbReference type="STRING" id="1123272.SAMN02745824_2261"/>
<dbReference type="AlphaFoldDB" id="A0A1N6F6L6"/>
<feature type="transmembrane region" description="Helical" evidence="1">
    <location>
        <begin position="9"/>
        <end position="30"/>
    </location>
</feature>
<sequence length="143" mass="15770">MSELKKASAGFWVIGIIALIWNGLGVAAYFQQMFMSAEDFAALPELQRNLLSSQPFWVTAAFAVAVFAGFFAAIMLLLRKRLAVRLSLLSLIAVIIQFSSYLILDGYLEFIGTQGWIMPLTIPLFAIGFLLIARQFEKAGALS</sequence>
<dbReference type="OrthoDB" id="5801787at2"/>
<keyword evidence="1" id="KW-0812">Transmembrane</keyword>
<accession>A0A1N6F6L6</accession>
<organism evidence="2 3">
    <name type="scientific">Parasphingorhabdus marina DSM 22363</name>
    <dbReference type="NCBI Taxonomy" id="1123272"/>
    <lineage>
        <taxon>Bacteria</taxon>
        <taxon>Pseudomonadati</taxon>
        <taxon>Pseudomonadota</taxon>
        <taxon>Alphaproteobacteria</taxon>
        <taxon>Sphingomonadales</taxon>
        <taxon>Sphingomonadaceae</taxon>
        <taxon>Parasphingorhabdus</taxon>
    </lineage>
</organism>
<dbReference type="Proteomes" id="UP000185192">
    <property type="component" value="Unassembled WGS sequence"/>
</dbReference>
<feature type="transmembrane region" description="Helical" evidence="1">
    <location>
        <begin position="85"/>
        <end position="104"/>
    </location>
</feature>
<protein>
    <recommendedName>
        <fullName evidence="4">Sugar transporter</fullName>
    </recommendedName>
</protein>
<keyword evidence="1" id="KW-1133">Transmembrane helix</keyword>
<keyword evidence="3" id="KW-1185">Reference proteome</keyword>
<dbReference type="RefSeq" id="WP_074205319.1">
    <property type="nucleotide sequence ID" value="NZ_FSQW01000002.1"/>
</dbReference>
<evidence type="ECO:0008006" key="4">
    <source>
        <dbReference type="Google" id="ProtNLM"/>
    </source>
</evidence>
<feature type="transmembrane region" description="Helical" evidence="1">
    <location>
        <begin position="116"/>
        <end position="133"/>
    </location>
</feature>
<name>A0A1N6F6L6_9SPHN</name>
<gene>
    <name evidence="2" type="ORF">SAMN02745824_2261</name>
</gene>
<evidence type="ECO:0000313" key="2">
    <source>
        <dbReference type="EMBL" id="SIN90948.1"/>
    </source>
</evidence>
<feature type="transmembrane region" description="Helical" evidence="1">
    <location>
        <begin position="56"/>
        <end position="78"/>
    </location>
</feature>
<evidence type="ECO:0000313" key="3">
    <source>
        <dbReference type="Proteomes" id="UP000185192"/>
    </source>
</evidence>
<keyword evidence="1" id="KW-0472">Membrane</keyword>